<dbReference type="GO" id="GO:0005634">
    <property type="term" value="C:nucleus"/>
    <property type="evidence" value="ECO:0007669"/>
    <property type="project" value="UniProtKB-SubCell"/>
</dbReference>
<dbReference type="Gene3D" id="3.30.730.10">
    <property type="entry name" value="AP2/ERF domain"/>
    <property type="match status" value="1"/>
</dbReference>
<dbReference type="InterPro" id="IPR051032">
    <property type="entry name" value="AP2/ERF_TF_ERF_subfamily"/>
</dbReference>
<sequence>MKETSQREGSNIVERLSYTFLDHRNALEGFLGSFTSKGTTGLLALVELLRQCVPRSLASMVIMPARERNAPGQKRYRGVRRRRWGMWVSEIRLPNSRQRIWLGSFDTPEKAARAFDAALVCLRGLGGGSDGRLNFPASPPAVAGTSDRLEVCTAASWHANRAAMERVPAAAAAPEDTTTTADTVTPAHDGGGVPAPPAGSVAAVPAPLELSGERLDWSELVADPPPLYSPTVTGSHEYLLPISSAAAPPDDMDENDGRPCCPGLWSFDAAGSWPRH</sequence>
<feature type="compositionally biased region" description="Low complexity" evidence="8">
    <location>
        <begin position="168"/>
        <end position="187"/>
    </location>
</feature>
<keyword evidence="3" id="KW-0238">DNA-binding</keyword>
<dbReference type="SMART" id="SM00380">
    <property type="entry name" value="AP2"/>
    <property type="match status" value="1"/>
</dbReference>
<comment type="subcellular location">
    <subcellularLocation>
        <location evidence="1">Nucleus</location>
    </subcellularLocation>
</comment>
<dbReference type="SUPFAM" id="SSF54171">
    <property type="entry name" value="DNA-binding domain"/>
    <property type="match status" value="1"/>
</dbReference>
<evidence type="ECO:0000256" key="2">
    <source>
        <dbReference type="ARBA" id="ARBA00023015"/>
    </source>
</evidence>
<evidence type="ECO:0000256" key="6">
    <source>
        <dbReference type="ARBA" id="ARBA00023242"/>
    </source>
</evidence>
<evidence type="ECO:0000256" key="5">
    <source>
        <dbReference type="ARBA" id="ARBA00023163"/>
    </source>
</evidence>
<evidence type="ECO:0000256" key="8">
    <source>
        <dbReference type="SAM" id="MobiDB-lite"/>
    </source>
</evidence>
<keyword evidence="4" id="KW-0010">Activator</keyword>
<proteinExistence type="inferred from homology"/>
<keyword evidence="6" id="KW-0539">Nucleus</keyword>
<reference evidence="11" key="1">
    <citation type="submission" date="2024-06" db="EMBL/GenBank/DDBJ databases">
        <authorList>
            <person name="Ryan C."/>
        </authorList>
    </citation>
    <scope>NUCLEOTIDE SEQUENCE [LARGE SCALE GENOMIC DNA]</scope>
</reference>
<dbReference type="InterPro" id="IPR016177">
    <property type="entry name" value="DNA-bd_dom_sf"/>
</dbReference>
<keyword evidence="5" id="KW-0804">Transcription</keyword>
<keyword evidence="11" id="KW-1185">Reference proteome</keyword>
<dbReference type="GO" id="GO:0003677">
    <property type="term" value="F:DNA binding"/>
    <property type="evidence" value="ECO:0007669"/>
    <property type="project" value="UniProtKB-KW"/>
</dbReference>
<protein>
    <recommendedName>
        <fullName evidence="9">AP2/ERF domain-containing protein</fullName>
    </recommendedName>
</protein>
<dbReference type="Proteomes" id="UP001497457">
    <property type="component" value="Chromosome 34rd"/>
</dbReference>
<evidence type="ECO:0000256" key="3">
    <source>
        <dbReference type="ARBA" id="ARBA00023125"/>
    </source>
</evidence>
<name>A0ABC9DS03_9POAL</name>
<dbReference type="Pfam" id="PF00847">
    <property type="entry name" value="AP2"/>
    <property type="match status" value="1"/>
</dbReference>
<evidence type="ECO:0000256" key="1">
    <source>
        <dbReference type="ARBA" id="ARBA00004123"/>
    </source>
</evidence>
<dbReference type="PANTHER" id="PTHR31985:SF273">
    <property type="entry name" value="ETHYLENE-RESPONSIVE TRANSCRIPTION FACTOR ERF017"/>
    <property type="match status" value="1"/>
</dbReference>
<evidence type="ECO:0000259" key="9">
    <source>
        <dbReference type="PROSITE" id="PS51032"/>
    </source>
</evidence>
<evidence type="ECO:0000313" key="10">
    <source>
        <dbReference type="EMBL" id="CAL5044034.1"/>
    </source>
</evidence>
<evidence type="ECO:0000313" key="11">
    <source>
        <dbReference type="Proteomes" id="UP001497457"/>
    </source>
</evidence>
<evidence type="ECO:0000256" key="7">
    <source>
        <dbReference type="ARBA" id="ARBA00024343"/>
    </source>
</evidence>
<accession>A0ABC9DS03</accession>
<comment type="similarity">
    <text evidence="7">Belongs to the AP2/ERF transcription factor family. ERF subfamily.</text>
</comment>
<dbReference type="PANTHER" id="PTHR31985">
    <property type="entry name" value="ETHYLENE-RESPONSIVE TRANSCRIPTION FACTOR ERF042-RELATED"/>
    <property type="match status" value="1"/>
</dbReference>
<dbReference type="EMBL" id="OZ075144">
    <property type="protein sequence ID" value="CAL5044034.1"/>
    <property type="molecule type" value="Genomic_DNA"/>
</dbReference>
<reference evidence="10 11" key="2">
    <citation type="submission" date="2024-10" db="EMBL/GenBank/DDBJ databases">
        <authorList>
            <person name="Ryan C."/>
        </authorList>
    </citation>
    <scope>NUCLEOTIDE SEQUENCE [LARGE SCALE GENOMIC DNA]</scope>
</reference>
<organism evidence="10 11">
    <name type="scientific">Urochloa decumbens</name>
    <dbReference type="NCBI Taxonomy" id="240449"/>
    <lineage>
        <taxon>Eukaryota</taxon>
        <taxon>Viridiplantae</taxon>
        <taxon>Streptophyta</taxon>
        <taxon>Embryophyta</taxon>
        <taxon>Tracheophyta</taxon>
        <taxon>Spermatophyta</taxon>
        <taxon>Magnoliopsida</taxon>
        <taxon>Liliopsida</taxon>
        <taxon>Poales</taxon>
        <taxon>Poaceae</taxon>
        <taxon>PACMAD clade</taxon>
        <taxon>Panicoideae</taxon>
        <taxon>Panicodae</taxon>
        <taxon>Paniceae</taxon>
        <taxon>Melinidinae</taxon>
        <taxon>Urochloa</taxon>
    </lineage>
</organism>
<dbReference type="PROSITE" id="PS51032">
    <property type="entry name" value="AP2_ERF"/>
    <property type="match status" value="1"/>
</dbReference>
<gene>
    <name evidence="10" type="ORF">URODEC1_LOCUS88057</name>
</gene>
<dbReference type="AlphaFoldDB" id="A0ABC9DS03"/>
<dbReference type="InterPro" id="IPR036955">
    <property type="entry name" value="AP2/ERF_dom_sf"/>
</dbReference>
<dbReference type="PRINTS" id="PR00367">
    <property type="entry name" value="ETHRSPELEMNT"/>
</dbReference>
<dbReference type="CDD" id="cd00018">
    <property type="entry name" value="AP2"/>
    <property type="match status" value="1"/>
</dbReference>
<feature type="domain" description="AP2/ERF" evidence="9">
    <location>
        <begin position="75"/>
        <end position="136"/>
    </location>
</feature>
<keyword evidence="2" id="KW-0805">Transcription regulation</keyword>
<evidence type="ECO:0000256" key="4">
    <source>
        <dbReference type="ARBA" id="ARBA00023159"/>
    </source>
</evidence>
<dbReference type="InterPro" id="IPR001471">
    <property type="entry name" value="AP2/ERF_dom"/>
</dbReference>
<feature type="region of interest" description="Disordered" evidence="8">
    <location>
        <begin position="168"/>
        <end position="198"/>
    </location>
</feature>